<dbReference type="RefSeq" id="WP_056965037.1">
    <property type="nucleotide sequence ID" value="NZ_AZEU01000302.1"/>
</dbReference>
<dbReference type="PANTHER" id="PTHR40658">
    <property type="match status" value="1"/>
</dbReference>
<dbReference type="Gene3D" id="1.20.120.450">
    <property type="entry name" value="dinb family like domain"/>
    <property type="match status" value="1"/>
</dbReference>
<dbReference type="OrthoDB" id="9786621at2"/>
<dbReference type="EMBL" id="AZEU01000302">
    <property type="protein sequence ID" value="KRL39270.1"/>
    <property type="molecule type" value="Genomic_DNA"/>
</dbReference>
<dbReference type="PATRIC" id="fig|1423769.4.peg.2847"/>
<keyword evidence="2" id="KW-1185">Reference proteome</keyword>
<reference evidence="1 2" key="1">
    <citation type="journal article" date="2015" name="Genome Announc.">
        <title>Expanding the biotechnology potential of lactobacilli through comparative genomics of 213 strains and associated genera.</title>
        <authorList>
            <person name="Sun Z."/>
            <person name="Harris H.M."/>
            <person name="McCann A."/>
            <person name="Guo C."/>
            <person name="Argimon S."/>
            <person name="Zhang W."/>
            <person name="Yang X."/>
            <person name="Jeffery I.B."/>
            <person name="Cooney J.C."/>
            <person name="Kagawa T.F."/>
            <person name="Liu W."/>
            <person name="Song Y."/>
            <person name="Salvetti E."/>
            <person name="Wrobel A."/>
            <person name="Rasinkangas P."/>
            <person name="Parkhill J."/>
            <person name="Rea M.C."/>
            <person name="O'Sullivan O."/>
            <person name="Ritari J."/>
            <person name="Douillard F.P."/>
            <person name="Paul Ross R."/>
            <person name="Yang R."/>
            <person name="Briner A.E."/>
            <person name="Felis G.E."/>
            <person name="de Vos W.M."/>
            <person name="Barrangou R."/>
            <person name="Klaenhammer T.R."/>
            <person name="Caufield P.W."/>
            <person name="Cui Y."/>
            <person name="Zhang H."/>
            <person name="O'Toole P.W."/>
        </authorList>
    </citation>
    <scope>NUCLEOTIDE SEQUENCE [LARGE SCALE GENOMIC DNA]</scope>
    <source>
        <strain evidence="1 2">DSM 13343</strain>
    </source>
</reference>
<protein>
    <recommendedName>
        <fullName evidence="3">ClbS/DfsB family four-helix bundle protein</fullName>
    </recommendedName>
</protein>
<organism evidence="1 2">
    <name type="scientific">Lacticaseibacillus manihotivorans DSM 13343 = JCM 12514</name>
    <dbReference type="NCBI Taxonomy" id="1423769"/>
    <lineage>
        <taxon>Bacteria</taxon>
        <taxon>Bacillati</taxon>
        <taxon>Bacillota</taxon>
        <taxon>Bacilli</taxon>
        <taxon>Lactobacillales</taxon>
        <taxon>Lactobacillaceae</taxon>
        <taxon>Lacticaseibacillus</taxon>
    </lineage>
</organism>
<evidence type="ECO:0008006" key="3">
    <source>
        <dbReference type="Google" id="ProtNLM"/>
    </source>
</evidence>
<dbReference type="InterPro" id="IPR034660">
    <property type="entry name" value="DinB/YfiT-like"/>
</dbReference>
<dbReference type="Proteomes" id="UP000051790">
    <property type="component" value="Unassembled WGS sequence"/>
</dbReference>
<dbReference type="PANTHER" id="PTHR40658:SF4">
    <property type="entry name" value="HYPOTHETICAL CYTOSOLIC PROTEIN"/>
    <property type="match status" value="1"/>
</dbReference>
<name>A0A0R1Q3R4_9LACO</name>
<gene>
    <name evidence="1" type="ORF">FD01_GL002638</name>
</gene>
<sequence>MVKPQTRQELLIASRTKFDELTELINALPAASKTKEFSFKGRDRNLRDILVHLSAWQALYLHWSTTNLKGEQRVRFLPKGYTWQTSSKLSEQLRQLNQDLSVDEAFKRLQNTHRKMIRQFESLQQEQLFTHNFFNWTGSSTLGDYASLFSAERYEWAIRRLQHFRHDLAQKPLVTQ</sequence>
<accession>A0A0R1Q3R4</accession>
<evidence type="ECO:0000313" key="1">
    <source>
        <dbReference type="EMBL" id="KRL39270.1"/>
    </source>
</evidence>
<dbReference type="AlphaFoldDB" id="A0A0R1Q3R4"/>
<dbReference type="Pfam" id="PF08020">
    <property type="entry name" value="DUF1706"/>
    <property type="match status" value="1"/>
</dbReference>
<dbReference type="InterPro" id="IPR012550">
    <property type="entry name" value="DUF1706"/>
</dbReference>
<evidence type="ECO:0000313" key="2">
    <source>
        <dbReference type="Proteomes" id="UP000051790"/>
    </source>
</evidence>
<comment type="caution">
    <text evidence="1">The sequence shown here is derived from an EMBL/GenBank/DDBJ whole genome shotgun (WGS) entry which is preliminary data.</text>
</comment>
<proteinExistence type="predicted"/>